<accession>A0A4Y9Y7N5</accession>
<evidence type="ECO:0000313" key="14">
    <source>
        <dbReference type="EMBL" id="TFY58070.1"/>
    </source>
</evidence>
<keyword evidence="7 12" id="KW-0808">Transferase</keyword>
<comment type="caution">
    <text evidence="14">The sequence shown here is derived from an EMBL/GenBank/DDBJ whole genome shotgun (WGS) entry which is preliminary data.</text>
</comment>
<organism evidence="14 15">
    <name type="scientific">Dentipellis fragilis</name>
    <dbReference type="NCBI Taxonomy" id="205917"/>
    <lineage>
        <taxon>Eukaryota</taxon>
        <taxon>Fungi</taxon>
        <taxon>Dikarya</taxon>
        <taxon>Basidiomycota</taxon>
        <taxon>Agaricomycotina</taxon>
        <taxon>Agaricomycetes</taxon>
        <taxon>Russulales</taxon>
        <taxon>Hericiaceae</taxon>
        <taxon>Dentipellis</taxon>
    </lineage>
</organism>
<dbReference type="Proteomes" id="UP000298327">
    <property type="component" value="Unassembled WGS sequence"/>
</dbReference>
<proteinExistence type="inferred from homology"/>
<dbReference type="GO" id="GO:0031501">
    <property type="term" value="C:mannosyltransferase complex"/>
    <property type="evidence" value="ECO:0007669"/>
    <property type="project" value="TreeGrafter"/>
</dbReference>
<feature type="transmembrane region" description="Helical" evidence="12">
    <location>
        <begin position="302"/>
        <end position="326"/>
    </location>
</feature>
<evidence type="ECO:0000256" key="8">
    <source>
        <dbReference type="ARBA" id="ARBA00022692"/>
    </source>
</evidence>
<evidence type="ECO:0000256" key="3">
    <source>
        <dbReference type="ARBA" id="ARBA00008698"/>
    </source>
</evidence>
<comment type="function">
    <text evidence="12">Mannosyltransferase involved in glycosylphosphatidylinositol-anchor biosynthesis.</text>
</comment>
<comment type="pathway">
    <text evidence="2 12">Glycolipid biosynthesis; glycosylphosphatidylinositol-anchor biosynthesis.</text>
</comment>
<dbReference type="GO" id="GO:0004376">
    <property type="term" value="F:GPI mannosyltransferase activity"/>
    <property type="evidence" value="ECO:0007669"/>
    <property type="project" value="InterPro"/>
</dbReference>
<dbReference type="GO" id="GO:0005789">
    <property type="term" value="C:endoplasmic reticulum membrane"/>
    <property type="evidence" value="ECO:0007669"/>
    <property type="project" value="UniProtKB-SubCell"/>
</dbReference>
<sequence length="548" mass="60420">MAGSSSKLSPIDGHLRQLTIFSVVSRVAILVLVWLSSKLPQFDSSAQTLLDDHTDSLTSSLLRWDAFHFAPIARSGYVYEYQWAFLPGVPIISNLLAYAFKTVTGSTESISWVDVLRAGGLAALFCDSTHALYHLTLQLSGSPSIAYLTALLSLLPSSPATLRYAGYSEPFFTYLSYKGMLRCTQRKWFAASCYFALAAAFRSNGIFLGGFVLWGIIIEPFLRGREPRPVRVLYAIVLTALIFAPFISYQYVAYRTFCTPDSPDGRPSWCEATIPSIYAYVQSRYWNNGFLRYWTPSQLPNILLASPVLALLFTYSLTYLIHFVPLITHHKPTPPASTHSFFRPSLAPHAIHALILASMYLFASHTPDRTAPGRVDAAYLLGGGVARHRAAVVGEAVGRVERDLGCTVRRALDRLPPACVVPNTNAYTVYVYMQLGATYPHSMTLRIPAHGSGTMQLSDRRRHLLITHRRGARGGINARSSSQYDGCPSPSPIAHLIYPQMQNAALSSSADVSITICVPRLYSDPTPNKLSSYQSVLDSDSRSITTVP</sequence>
<keyword evidence="5 12" id="KW-0337">GPI-anchor biosynthesis</keyword>
<keyword evidence="15" id="KW-1185">Reference proteome</keyword>
<dbReference type="GO" id="GO:0006506">
    <property type="term" value="P:GPI anchor biosynthetic process"/>
    <property type="evidence" value="ECO:0007669"/>
    <property type="project" value="UniProtKB-UniPathway"/>
</dbReference>
<keyword evidence="10 12" id="KW-1133">Transmembrane helix</keyword>
<dbReference type="AlphaFoldDB" id="A0A4Y9Y7N5"/>
<evidence type="ECO:0000256" key="5">
    <source>
        <dbReference type="ARBA" id="ARBA00022502"/>
    </source>
</evidence>
<reference evidence="14 15" key="1">
    <citation type="submission" date="2019-02" db="EMBL/GenBank/DDBJ databases">
        <title>Genome sequencing of the rare red list fungi Dentipellis fragilis.</title>
        <authorList>
            <person name="Buettner E."/>
            <person name="Kellner H."/>
        </authorList>
    </citation>
    <scope>NUCLEOTIDE SEQUENCE [LARGE SCALE GENOMIC DNA]</scope>
    <source>
        <strain evidence="14 15">DSM 105465</strain>
    </source>
</reference>
<evidence type="ECO:0000256" key="13">
    <source>
        <dbReference type="SAM" id="MobiDB-lite"/>
    </source>
</evidence>
<feature type="region of interest" description="Disordered" evidence="13">
    <location>
        <begin position="529"/>
        <end position="548"/>
    </location>
</feature>
<comment type="caution">
    <text evidence="12">Lacks conserved residue(s) required for the propagation of feature annotation.</text>
</comment>
<dbReference type="InterPro" id="IPR007315">
    <property type="entry name" value="PIG-V/Gpi18"/>
</dbReference>
<evidence type="ECO:0000256" key="12">
    <source>
        <dbReference type="RuleBase" id="RU363112"/>
    </source>
</evidence>
<evidence type="ECO:0000256" key="9">
    <source>
        <dbReference type="ARBA" id="ARBA00022824"/>
    </source>
</evidence>
<protein>
    <recommendedName>
        <fullName evidence="4 12">GPI mannosyltransferase 2</fullName>
        <ecNumber evidence="12">2.4.1.-</ecNumber>
    </recommendedName>
</protein>
<evidence type="ECO:0000313" key="15">
    <source>
        <dbReference type="Proteomes" id="UP000298327"/>
    </source>
</evidence>
<keyword evidence="8 12" id="KW-0812">Transmembrane</keyword>
<feature type="transmembrane region" description="Helical" evidence="12">
    <location>
        <begin position="232"/>
        <end position="252"/>
    </location>
</feature>
<comment type="subcellular location">
    <subcellularLocation>
        <location evidence="1 12">Endoplasmic reticulum membrane</location>
        <topology evidence="1 12">Multi-pass membrane protein</topology>
    </subcellularLocation>
</comment>
<keyword evidence="6 12" id="KW-0328">Glycosyltransferase</keyword>
<dbReference type="STRING" id="205917.A0A4Y9Y7N5"/>
<evidence type="ECO:0000256" key="2">
    <source>
        <dbReference type="ARBA" id="ARBA00004687"/>
    </source>
</evidence>
<dbReference type="PANTHER" id="PTHR12468">
    <property type="entry name" value="GPI MANNOSYLTRANSFERASE 2"/>
    <property type="match status" value="1"/>
</dbReference>
<dbReference type="OrthoDB" id="10252502at2759"/>
<evidence type="ECO:0000256" key="11">
    <source>
        <dbReference type="ARBA" id="ARBA00023136"/>
    </source>
</evidence>
<keyword evidence="11 12" id="KW-0472">Membrane</keyword>
<comment type="similarity">
    <text evidence="3 12">Belongs to the PIGV family.</text>
</comment>
<feature type="transmembrane region" description="Helical" evidence="12">
    <location>
        <begin position="15"/>
        <end position="35"/>
    </location>
</feature>
<evidence type="ECO:0000256" key="1">
    <source>
        <dbReference type="ARBA" id="ARBA00004477"/>
    </source>
</evidence>
<dbReference type="PANTHER" id="PTHR12468:SF2">
    <property type="entry name" value="GPI MANNOSYLTRANSFERASE 2"/>
    <property type="match status" value="1"/>
</dbReference>
<name>A0A4Y9Y7N5_9AGAM</name>
<dbReference type="Pfam" id="PF04188">
    <property type="entry name" value="Mannosyl_trans2"/>
    <property type="match status" value="1"/>
</dbReference>
<feature type="transmembrane region" description="Helical" evidence="12">
    <location>
        <begin position="188"/>
        <end position="217"/>
    </location>
</feature>
<evidence type="ECO:0000256" key="6">
    <source>
        <dbReference type="ARBA" id="ARBA00022676"/>
    </source>
</evidence>
<dbReference type="EC" id="2.4.1.-" evidence="12"/>
<gene>
    <name evidence="14" type="ORF">EVG20_g8294</name>
</gene>
<evidence type="ECO:0000256" key="7">
    <source>
        <dbReference type="ARBA" id="ARBA00022679"/>
    </source>
</evidence>
<dbReference type="UniPathway" id="UPA00196"/>
<evidence type="ECO:0000256" key="4">
    <source>
        <dbReference type="ARBA" id="ARBA00013795"/>
    </source>
</evidence>
<dbReference type="EMBL" id="SEOQ01000705">
    <property type="protein sequence ID" value="TFY58070.1"/>
    <property type="molecule type" value="Genomic_DNA"/>
</dbReference>
<keyword evidence="9 12" id="KW-0256">Endoplasmic reticulum</keyword>
<evidence type="ECO:0000256" key="10">
    <source>
        <dbReference type="ARBA" id="ARBA00022989"/>
    </source>
</evidence>
<dbReference type="GO" id="GO:0000009">
    <property type="term" value="F:alpha-1,6-mannosyltransferase activity"/>
    <property type="evidence" value="ECO:0007669"/>
    <property type="project" value="InterPro"/>
</dbReference>